<sequence length="256" mass="27186">MSGRTPLVLMYHGIGDVPAASDPDNLYVPEAAFAAQLDHLAARGWTVLDEAGYLSALDGAPTPRRSVLITFDDGYVSVLERAAPQLARRGMSAICYVSPGLDGQAPLPGMPPESRLMTAAQMRELSAAGVALGCHGWAHESMPGMSTEQLEQCTVRARDELHSLVGERVATFAYPYGHHDQAAREAVAAAGFACALATYDGAGRLAIPRVDINATDTARTFELKLSRVYPLARRALGSAPAVRRAAHRVLGHAARS</sequence>
<proteinExistence type="predicted"/>
<dbReference type="GeneID" id="59161681"/>
<dbReference type="PROSITE" id="PS51677">
    <property type="entry name" value="NODB"/>
    <property type="match status" value="1"/>
</dbReference>
<comment type="subcellular location">
    <subcellularLocation>
        <location evidence="1">Secreted</location>
    </subcellularLocation>
</comment>
<dbReference type="RefSeq" id="WP_123092102.1">
    <property type="nucleotide sequence ID" value="NZ_CP044548.2"/>
</dbReference>
<evidence type="ECO:0000256" key="1">
    <source>
        <dbReference type="ARBA" id="ARBA00004613"/>
    </source>
</evidence>
<dbReference type="PANTHER" id="PTHR34216:SF3">
    <property type="entry name" value="POLY-BETA-1,6-N-ACETYL-D-GLUCOSAMINE N-DEACETYLASE"/>
    <property type="match status" value="1"/>
</dbReference>
<dbReference type="InterPro" id="IPR051398">
    <property type="entry name" value="Polysacch_Deacetylase"/>
</dbReference>
<dbReference type="GO" id="GO:0005975">
    <property type="term" value="P:carbohydrate metabolic process"/>
    <property type="evidence" value="ECO:0007669"/>
    <property type="project" value="InterPro"/>
</dbReference>
<dbReference type="GO" id="GO:0005576">
    <property type="term" value="C:extracellular region"/>
    <property type="evidence" value="ECO:0007669"/>
    <property type="project" value="UniProtKB-SubCell"/>
</dbReference>
<dbReference type="CDD" id="cd10918">
    <property type="entry name" value="CE4_NodB_like_5s_6s"/>
    <property type="match status" value="1"/>
</dbReference>
<dbReference type="InterPro" id="IPR011330">
    <property type="entry name" value="Glyco_hydro/deAcase_b/a-brl"/>
</dbReference>
<evidence type="ECO:0000259" key="3">
    <source>
        <dbReference type="PROSITE" id="PS51677"/>
    </source>
</evidence>
<gene>
    <name evidence="4" type="ORF">EEW87_010910</name>
</gene>
<reference evidence="4 5" key="1">
    <citation type="submission" date="2019-09" db="EMBL/GenBank/DDBJ databases">
        <title>Complete Genome Sequence of Janibacter melonis M714 with both human health impact and industrial applications.</title>
        <authorList>
            <person name="Jin M."/>
            <person name="Zhao Q.R."/>
        </authorList>
    </citation>
    <scope>NUCLEOTIDE SEQUENCE [LARGE SCALE GENOMIC DNA]</scope>
    <source>
        <strain evidence="4 5">M714</strain>
    </source>
</reference>
<protein>
    <submittedName>
        <fullName evidence="4">Polysaccharide deacetylase family protein</fullName>
    </submittedName>
</protein>
<organism evidence="4 5">
    <name type="scientific">Janibacter melonis</name>
    <dbReference type="NCBI Taxonomy" id="262209"/>
    <lineage>
        <taxon>Bacteria</taxon>
        <taxon>Bacillati</taxon>
        <taxon>Actinomycetota</taxon>
        <taxon>Actinomycetes</taxon>
        <taxon>Micrococcales</taxon>
        <taxon>Intrasporangiaceae</taxon>
        <taxon>Janibacter</taxon>
    </lineage>
</organism>
<evidence type="ECO:0000313" key="5">
    <source>
        <dbReference type="Proteomes" id="UP000271708"/>
    </source>
</evidence>
<dbReference type="GO" id="GO:0016810">
    <property type="term" value="F:hydrolase activity, acting on carbon-nitrogen (but not peptide) bonds"/>
    <property type="evidence" value="ECO:0007669"/>
    <property type="project" value="InterPro"/>
</dbReference>
<dbReference type="KEGG" id="jme:EEW87_010910"/>
<evidence type="ECO:0000256" key="2">
    <source>
        <dbReference type="ARBA" id="ARBA00022729"/>
    </source>
</evidence>
<dbReference type="AlphaFoldDB" id="A0A5P8FMB1"/>
<dbReference type="InterPro" id="IPR002509">
    <property type="entry name" value="NODB_dom"/>
</dbReference>
<dbReference type="Gene3D" id="3.20.20.370">
    <property type="entry name" value="Glycoside hydrolase/deacetylase"/>
    <property type="match status" value="1"/>
</dbReference>
<feature type="domain" description="NodB homology" evidence="3">
    <location>
        <begin position="65"/>
        <end position="256"/>
    </location>
</feature>
<dbReference type="Pfam" id="PF01522">
    <property type="entry name" value="Polysacc_deac_1"/>
    <property type="match status" value="1"/>
</dbReference>
<dbReference type="EMBL" id="CP044548">
    <property type="protein sequence ID" value="QFQ30696.2"/>
    <property type="molecule type" value="Genomic_DNA"/>
</dbReference>
<dbReference type="PANTHER" id="PTHR34216">
    <property type="match status" value="1"/>
</dbReference>
<name>A0A5P8FMB1_9MICO</name>
<keyword evidence="2" id="KW-0732">Signal</keyword>
<dbReference type="Proteomes" id="UP000271708">
    <property type="component" value="Chromosome"/>
</dbReference>
<dbReference type="SUPFAM" id="SSF88713">
    <property type="entry name" value="Glycoside hydrolase/deacetylase"/>
    <property type="match status" value="1"/>
</dbReference>
<evidence type="ECO:0000313" key="4">
    <source>
        <dbReference type="EMBL" id="QFQ30696.2"/>
    </source>
</evidence>
<accession>A0A5P8FMB1</accession>